<dbReference type="SMART" id="SM00869">
    <property type="entry name" value="Autotransporter"/>
    <property type="match status" value="1"/>
</dbReference>
<evidence type="ECO:0000259" key="2">
    <source>
        <dbReference type="PROSITE" id="PS51208"/>
    </source>
</evidence>
<dbReference type="NCBIfam" id="TIGR04393">
    <property type="entry name" value="rpt_T5SS_PEPC"/>
    <property type="match status" value="4"/>
</dbReference>
<evidence type="ECO:0000313" key="4">
    <source>
        <dbReference type="Proteomes" id="UP000295131"/>
    </source>
</evidence>
<proteinExistence type="predicted"/>
<dbReference type="PROSITE" id="PS51208">
    <property type="entry name" value="AUTOTRANSPORTER"/>
    <property type="match status" value="1"/>
</dbReference>
<dbReference type="InterPro" id="IPR030895">
    <property type="entry name" value="T5SS_PEPC_rpt"/>
</dbReference>
<feature type="signal peptide" evidence="1">
    <location>
        <begin position="1"/>
        <end position="33"/>
    </location>
</feature>
<accession>A0A4R5PNN3</accession>
<dbReference type="AlphaFoldDB" id="A0A4R5PNN3"/>
<sequence>MPPFSTVRPANSIRALLLASTAVLFASPMPGHATDVDEDIVVDGVAQPYPDDLNIGASAEGSLTIINGGSVSNANGFIGRNPGSTGVVTVTGTGSSWTNSMNLLVGAFGGNGTLTVSDSGSVSSGFVFIGLDSGSTGVATVTGTGSSWTNSSNLFVGVSGNGTLTVSDGGSVSNDNGLIGSVGSGVTGVVTVTGTGSSWANSGLLAVGNGGNGTLTVADGGSVSNTSGSISRNSGSTGVVTVTGAGSSWTSSGDLQVGRDGNGTLTATDKGVVEAGSFSVAVNAGSTGTINIGAASGEDAQAAGALQGADGAVAVIEFGAGDGTIVLNHTETDYEFDATVSGDGLFKQEAGNTHLTGDWSGFTGTGEISGGMLSIDTDFRGSLSVLSGGTLAGEGSIDGDADFDAGSTLLVDLDADDILDVSGTVTIDEDAHVAFAGSRTLDFELGISTTIMTAGEIDGEFDSVIEDLLFLDIALAYTPTTIDLTPERNGLAFSDVTDTRTQAAIADAVESLDWGNPLYDEFLFMNNRDQVIEGTIWLSGEAHASIQTSAIQSAGMVRDIITWRLRSSLAVDNADVVSMDSMTGNLAQLAYAGDEGTPAGVDGTTTGSIGTASGHAVWSKAYGAMGKTLGSGESHTTERSTGGLLTGVEIGYGSDWRLGGFLGYSHTQTNVGELESKSGMDSFTAGLYAARRYEALRLMYGAAVSVNEIGTERNVRFSSIDETLTADYRSATVQAFGEVGYALTNQNGFLIEPFAGAALVYQYTSGFTETGGASALTGAWASRMLPVTTLGLRSTFDLGRLYGGTGVSLASSVAWNHTFGDITPATTMTFGSTNTSFTVPGNAAARDVGLVGVGLNFAVTPDMPITIDYTGAFAPDQEDHALSAGVNARF</sequence>
<keyword evidence="4" id="KW-1185">Reference proteome</keyword>
<feature type="domain" description="Autotransporter" evidence="2">
    <location>
        <begin position="610"/>
        <end position="890"/>
    </location>
</feature>
<name>A0A4R5PNN3_9HYPH</name>
<evidence type="ECO:0000256" key="1">
    <source>
        <dbReference type="SAM" id="SignalP"/>
    </source>
</evidence>
<protein>
    <submittedName>
        <fullName evidence="3">Autotransporter domain-containing protein</fullName>
    </submittedName>
</protein>
<dbReference type="Pfam" id="PF03797">
    <property type="entry name" value="Autotransporter"/>
    <property type="match status" value="1"/>
</dbReference>
<dbReference type="EMBL" id="SMSI01000001">
    <property type="protein sequence ID" value="TDH38443.1"/>
    <property type="molecule type" value="Genomic_DNA"/>
</dbReference>
<dbReference type="OrthoDB" id="9804931at2"/>
<dbReference type="SUPFAM" id="SSF103515">
    <property type="entry name" value="Autotransporter"/>
    <property type="match status" value="1"/>
</dbReference>
<keyword evidence="1" id="KW-0732">Signal</keyword>
<comment type="caution">
    <text evidence="3">The sequence shown here is derived from an EMBL/GenBank/DDBJ whole genome shotgun (WGS) entry which is preliminary data.</text>
</comment>
<dbReference type="Gene3D" id="2.40.128.130">
    <property type="entry name" value="Autotransporter beta-domain"/>
    <property type="match status" value="1"/>
</dbReference>
<gene>
    <name evidence="3" type="ORF">E2A64_04840</name>
</gene>
<reference evidence="3 4" key="1">
    <citation type="journal article" date="2013" name="Int. J. Syst. Evol. Microbiol.">
        <title>Hoeflea suaedae sp. nov., an endophytic bacterium isolated from the root of the halophyte Suaeda maritima.</title>
        <authorList>
            <person name="Chung E.J."/>
            <person name="Park J.A."/>
            <person name="Pramanik P."/>
            <person name="Bibi F."/>
            <person name="Jeon C.O."/>
            <person name="Chung Y.R."/>
        </authorList>
    </citation>
    <scope>NUCLEOTIDE SEQUENCE [LARGE SCALE GENOMIC DNA]</scope>
    <source>
        <strain evidence="3 4">YC6898</strain>
    </source>
</reference>
<evidence type="ECO:0000313" key="3">
    <source>
        <dbReference type="EMBL" id="TDH38443.1"/>
    </source>
</evidence>
<dbReference type="InterPro" id="IPR005546">
    <property type="entry name" value="Autotransporte_beta"/>
</dbReference>
<dbReference type="InterPro" id="IPR036709">
    <property type="entry name" value="Autotransporte_beta_dom_sf"/>
</dbReference>
<feature type="chain" id="PRO_5020692552" evidence="1">
    <location>
        <begin position="34"/>
        <end position="890"/>
    </location>
</feature>
<dbReference type="Proteomes" id="UP000295131">
    <property type="component" value="Unassembled WGS sequence"/>
</dbReference>
<organism evidence="3 4">
    <name type="scientific">Pseudohoeflea suaedae</name>
    <dbReference type="NCBI Taxonomy" id="877384"/>
    <lineage>
        <taxon>Bacteria</taxon>
        <taxon>Pseudomonadati</taxon>
        <taxon>Pseudomonadota</taxon>
        <taxon>Alphaproteobacteria</taxon>
        <taxon>Hyphomicrobiales</taxon>
        <taxon>Rhizobiaceae</taxon>
        <taxon>Pseudohoeflea</taxon>
    </lineage>
</organism>